<dbReference type="Proteomes" id="UP000236291">
    <property type="component" value="Unassembled WGS sequence"/>
</dbReference>
<reference evidence="3 4" key="2">
    <citation type="journal article" date="2017" name="Front. Plant Sci.">
        <title>Gene Classification and Mining of Molecular Markers Useful in Red Clover (Trifolium pratense) Breeding.</title>
        <authorList>
            <person name="Istvanek J."/>
            <person name="Dluhosova J."/>
            <person name="Dluhos P."/>
            <person name="Patkova L."/>
            <person name="Nedelnik J."/>
            <person name="Repkova J."/>
        </authorList>
    </citation>
    <scope>NUCLEOTIDE SEQUENCE [LARGE SCALE GENOMIC DNA]</scope>
    <source>
        <strain evidence="4">cv. Tatra</strain>
        <tissue evidence="3">Young leaves</tissue>
    </source>
</reference>
<protein>
    <submittedName>
        <fullName evidence="3">CC-NBS-LRR resistance protein</fullName>
    </submittedName>
</protein>
<dbReference type="InterPro" id="IPR002182">
    <property type="entry name" value="NB-ARC"/>
</dbReference>
<gene>
    <name evidence="3" type="ORF">L195_g053409</name>
</gene>
<proteinExistence type="predicted"/>
<dbReference type="STRING" id="57577.A0A2K3KAF2"/>
<comment type="caution">
    <text evidence="3">The sequence shown here is derived from an EMBL/GenBank/DDBJ whole genome shotgun (WGS) entry which is preliminary data.</text>
</comment>
<dbReference type="GO" id="GO:0043531">
    <property type="term" value="F:ADP binding"/>
    <property type="evidence" value="ECO:0007669"/>
    <property type="project" value="InterPro"/>
</dbReference>
<accession>A0A2K3KAF2</accession>
<dbReference type="Gene3D" id="3.40.50.300">
    <property type="entry name" value="P-loop containing nucleotide triphosphate hydrolases"/>
    <property type="match status" value="1"/>
</dbReference>
<dbReference type="GO" id="GO:0006952">
    <property type="term" value="P:defense response"/>
    <property type="evidence" value="ECO:0007669"/>
    <property type="project" value="UniProtKB-KW"/>
</dbReference>
<feature type="domain" description="NB-ARC" evidence="2">
    <location>
        <begin position="52"/>
        <end position="124"/>
    </location>
</feature>
<reference evidence="3 4" key="1">
    <citation type="journal article" date="2014" name="Am. J. Bot.">
        <title>Genome assembly and annotation for red clover (Trifolium pratense; Fabaceae).</title>
        <authorList>
            <person name="Istvanek J."/>
            <person name="Jaros M."/>
            <person name="Krenek A."/>
            <person name="Repkova J."/>
        </authorList>
    </citation>
    <scope>NUCLEOTIDE SEQUENCE [LARGE SCALE GENOMIC DNA]</scope>
    <source>
        <strain evidence="4">cv. Tatra</strain>
        <tissue evidence="3">Young leaves</tissue>
    </source>
</reference>
<dbReference type="SUPFAM" id="SSF52540">
    <property type="entry name" value="P-loop containing nucleoside triphosphate hydrolases"/>
    <property type="match status" value="1"/>
</dbReference>
<dbReference type="PANTHER" id="PTHR36766">
    <property type="entry name" value="PLANT BROAD-SPECTRUM MILDEW RESISTANCE PROTEIN RPW8"/>
    <property type="match status" value="1"/>
</dbReference>
<dbReference type="AlphaFoldDB" id="A0A2K3KAF2"/>
<evidence type="ECO:0000313" key="3">
    <source>
        <dbReference type="EMBL" id="PNX63248.1"/>
    </source>
</evidence>
<evidence type="ECO:0000256" key="1">
    <source>
        <dbReference type="ARBA" id="ARBA00022821"/>
    </source>
</evidence>
<dbReference type="InterPro" id="IPR027417">
    <property type="entry name" value="P-loop_NTPase"/>
</dbReference>
<keyword evidence="1" id="KW-0611">Plant defense</keyword>
<organism evidence="3 4">
    <name type="scientific">Trifolium pratense</name>
    <name type="common">Red clover</name>
    <dbReference type="NCBI Taxonomy" id="57577"/>
    <lineage>
        <taxon>Eukaryota</taxon>
        <taxon>Viridiplantae</taxon>
        <taxon>Streptophyta</taxon>
        <taxon>Embryophyta</taxon>
        <taxon>Tracheophyta</taxon>
        <taxon>Spermatophyta</taxon>
        <taxon>Magnoliopsida</taxon>
        <taxon>eudicotyledons</taxon>
        <taxon>Gunneridae</taxon>
        <taxon>Pentapetalae</taxon>
        <taxon>rosids</taxon>
        <taxon>fabids</taxon>
        <taxon>Fabales</taxon>
        <taxon>Fabaceae</taxon>
        <taxon>Papilionoideae</taxon>
        <taxon>50 kb inversion clade</taxon>
        <taxon>NPAAA clade</taxon>
        <taxon>Hologalegina</taxon>
        <taxon>IRL clade</taxon>
        <taxon>Trifolieae</taxon>
        <taxon>Trifolium</taxon>
    </lineage>
</organism>
<evidence type="ECO:0000259" key="2">
    <source>
        <dbReference type="Pfam" id="PF00931"/>
    </source>
</evidence>
<dbReference type="PANTHER" id="PTHR36766:SF30">
    <property type="entry name" value="TIR-NBS TYPE DISEASE RESISTANCE PROTEIN-RELATED"/>
    <property type="match status" value="1"/>
</dbReference>
<name>A0A2K3KAF2_TRIPR</name>
<sequence length="233" mass="26167">MLELLVKQKEILGLKGGARCASTEGGISWKSLKKLPTTSPEDKVNLHGRDVEKEEIIKFLLSDNDGSNRVPVLSIVGLGGMGKTTLAEVVYNDDRIKEHFERIAWVYVSEYFDAVRLTKEIISRCEFCSRFPSLGQLPSLKELYISECDGIEIIGEEFYGYNSSIIPFSSLESLGFDNMYGWNEWLCPKGFPSLKVLFITECPKLKRALPQHLPCLERLVIFECPGVGGFNSC</sequence>
<dbReference type="SUPFAM" id="SSF52047">
    <property type="entry name" value="RNI-like"/>
    <property type="match status" value="1"/>
</dbReference>
<dbReference type="EMBL" id="ASHM01089851">
    <property type="protein sequence ID" value="PNX63248.1"/>
    <property type="molecule type" value="Genomic_DNA"/>
</dbReference>
<dbReference type="Pfam" id="PF00931">
    <property type="entry name" value="NB-ARC"/>
    <property type="match status" value="1"/>
</dbReference>
<evidence type="ECO:0000313" key="4">
    <source>
        <dbReference type="Proteomes" id="UP000236291"/>
    </source>
</evidence>